<evidence type="ECO:0000313" key="1">
    <source>
        <dbReference type="EMBL" id="KAG5543810.1"/>
    </source>
</evidence>
<name>A0AAV6JUJ6_9ERIC</name>
<dbReference type="AlphaFoldDB" id="A0AAV6JUJ6"/>
<keyword evidence="2" id="KW-1185">Reference proteome</keyword>
<reference evidence="1 2" key="1">
    <citation type="submission" date="2020-08" db="EMBL/GenBank/DDBJ databases">
        <title>Plant Genome Project.</title>
        <authorList>
            <person name="Zhang R.-G."/>
        </authorList>
    </citation>
    <scope>NUCLEOTIDE SEQUENCE [LARGE SCALE GENOMIC DNA]</scope>
    <source>
        <strain evidence="1">WSP0</strain>
        <tissue evidence="1">Leaf</tissue>
    </source>
</reference>
<gene>
    <name evidence="1" type="ORF">RHGRI_016534</name>
</gene>
<organism evidence="1 2">
    <name type="scientific">Rhododendron griersonianum</name>
    <dbReference type="NCBI Taxonomy" id="479676"/>
    <lineage>
        <taxon>Eukaryota</taxon>
        <taxon>Viridiplantae</taxon>
        <taxon>Streptophyta</taxon>
        <taxon>Embryophyta</taxon>
        <taxon>Tracheophyta</taxon>
        <taxon>Spermatophyta</taxon>
        <taxon>Magnoliopsida</taxon>
        <taxon>eudicotyledons</taxon>
        <taxon>Gunneridae</taxon>
        <taxon>Pentapetalae</taxon>
        <taxon>asterids</taxon>
        <taxon>Ericales</taxon>
        <taxon>Ericaceae</taxon>
        <taxon>Ericoideae</taxon>
        <taxon>Rhodoreae</taxon>
        <taxon>Rhododendron</taxon>
    </lineage>
</organism>
<comment type="caution">
    <text evidence="1">The sequence shown here is derived from an EMBL/GenBank/DDBJ whole genome shotgun (WGS) entry which is preliminary data.</text>
</comment>
<dbReference type="InterPro" id="IPR045167">
    <property type="entry name" value="Hobbit"/>
</dbReference>
<proteinExistence type="predicted"/>
<sequence>MQGKKFKYKGHAQEEFSRAAASDIDLNLADSDQGSVEKPGQYQISWARHSSDGAGDGFVTSVKGLFNSQRRKAKALVLRTMMSQTENRSNGEWSENDAEFSPFAGQLTITNAKKLIGRHTN</sequence>
<dbReference type="PANTHER" id="PTHR15678">
    <property type="entry name" value="ANTIGEN MLAA-22-RELATED"/>
    <property type="match status" value="1"/>
</dbReference>
<accession>A0AAV6JUJ6</accession>
<evidence type="ECO:0000313" key="2">
    <source>
        <dbReference type="Proteomes" id="UP000823749"/>
    </source>
</evidence>
<dbReference type="PANTHER" id="PTHR15678:SF6">
    <property type="entry name" value="BRIDGE-LIKE LIPID TRANSFER PROTEIN FAMILY MEMBER 2"/>
    <property type="match status" value="1"/>
</dbReference>
<dbReference type="Proteomes" id="UP000823749">
    <property type="component" value="Chromosome 6"/>
</dbReference>
<protein>
    <submittedName>
        <fullName evidence="1">Uncharacterized protein</fullName>
    </submittedName>
</protein>
<dbReference type="EMBL" id="JACTNZ010000006">
    <property type="protein sequence ID" value="KAG5543810.1"/>
    <property type="molecule type" value="Genomic_DNA"/>
</dbReference>